<dbReference type="GO" id="GO:0019239">
    <property type="term" value="F:deaminase activity"/>
    <property type="evidence" value="ECO:0007669"/>
    <property type="project" value="TreeGrafter"/>
</dbReference>
<dbReference type="InterPro" id="IPR006175">
    <property type="entry name" value="YjgF/YER057c/UK114"/>
</dbReference>
<dbReference type="HOGENOM" id="CLU_100715_4_1_7"/>
<dbReference type="eggNOG" id="COG0251">
    <property type="taxonomic scope" value="Bacteria"/>
</dbReference>
<dbReference type="AlphaFoldDB" id="A8ZSS7"/>
<dbReference type="SUPFAM" id="SSF55298">
    <property type="entry name" value="YjgF-like"/>
    <property type="match status" value="1"/>
</dbReference>
<dbReference type="Proteomes" id="UP000008561">
    <property type="component" value="Chromosome"/>
</dbReference>
<dbReference type="RefSeq" id="WP_012173609.1">
    <property type="nucleotide sequence ID" value="NC_009943.1"/>
</dbReference>
<dbReference type="CDD" id="cd02198">
    <property type="entry name" value="YjgH_like"/>
    <property type="match status" value="1"/>
</dbReference>
<dbReference type="Pfam" id="PF01042">
    <property type="entry name" value="Ribonuc_L-PSP"/>
    <property type="match status" value="1"/>
</dbReference>
<accession>A8ZSS7</accession>
<dbReference type="OrthoDB" id="9809792at2"/>
<keyword evidence="2" id="KW-1185">Reference proteome</keyword>
<dbReference type="GO" id="GO:0005829">
    <property type="term" value="C:cytosol"/>
    <property type="evidence" value="ECO:0007669"/>
    <property type="project" value="TreeGrafter"/>
</dbReference>
<evidence type="ECO:0000313" key="1">
    <source>
        <dbReference type="EMBL" id="ABW65990.1"/>
    </source>
</evidence>
<dbReference type="PANTHER" id="PTHR11803">
    <property type="entry name" value="2-IMINOBUTANOATE/2-IMINOPROPANOATE DEAMINASE RIDA"/>
    <property type="match status" value="1"/>
</dbReference>
<dbReference type="Gene3D" id="3.30.1330.40">
    <property type="entry name" value="RutC-like"/>
    <property type="match status" value="1"/>
</dbReference>
<proteinExistence type="predicted"/>
<evidence type="ECO:0000313" key="2">
    <source>
        <dbReference type="Proteomes" id="UP000008561"/>
    </source>
</evidence>
<reference evidence="1 2" key="1">
    <citation type="submission" date="2007-10" db="EMBL/GenBank/DDBJ databases">
        <title>Complete sequence of Desulfococcus oleovorans Hxd3.</title>
        <authorList>
            <consortium name="US DOE Joint Genome Institute"/>
            <person name="Copeland A."/>
            <person name="Lucas S."/>
            <person name="Lapidus A."/>
            <person name="Barry K."/>
            <person name="Glavina del Rio T."/>
            <person name="Dalin E."/>
            <person name="Tice H."/>
            <person name="Pitluck S."/>
            <person name="Kiss H."/>
            <person name="Brettin T."/>
            <person name="Bruce D."/>
            <person name="Detter J.C."/>
            <person name="Han C."/>
            <person name="Schmutz J."/>
            <person name="Larimer F."/>
            <person name="Land M."/>
            <person name="Hauser L."/>
            <person name="Kyrpides N."/>
            <person name="Kim E."/>
            <person name="Wawrik B."/>
            <person name="Richardson P."/>
        </authorList>
    </citation>
    <scope>NUCLEOTIDE SEQUENCE [LARGE SCALE GENOMIC DNA]</scope>
    <source>
        <strain evidence="2">DSM 6200 / JCM 39069 / Hxd3</strain>
    </source>
</reference>
<organism evidence="1 2">
    <name type="scientific">Desulfosudis oleivorans (strain DSM 6200 / JCM 39069 / Hxd3)</name>
    <name type="common">Desulfococcus oleovorans</name>
    <dbReference type="NCBI Taxonomy" id="96561"/>
    <lineage>
        <taxon>Bacteria</taxon>
        <taxon>Pseudomonadati</taxon>
        <taxon>Thermodesulfobacteriota</taxon>
        <taxon>Desulfobacteria</taxon>
        <taxon>Desulfobacterales</taxon>
        <taxon>Desulfosudaceae</taxon>
        <taxon>Desulfosudis</taxon>
    </lineage>
</organism>
<dbReference type="InterPro" id="IPR038743">
    <property type="entry name" value="YjgH-like"/>
</dbReference>
<dbReference type="KEGG" id="dol:Dole_0180"/>
<dbReference type="STRING" id="96561.Dole_0180"/>
<name>A8ZSS7_DESOH</name>
<gene>
    <name evidence="1" type="ordered locus">Dole_0180</name>
</gene>
<sequence>MSGTKHLINPPGTEGIYKSMQFSQAVKSGNTIYVSGQVGVDENFKPGSGIEEQANLAFLNLQHVLAEAGATLEDIVELVTYHTSMKDILGFSKVKAKFIPKDYPAWTAVGVTELVLPDLLVEIRATAVISG</sequence>
<dbReference type="PANTHER" id="PTHR11803:SF39">
    <property type="entry name" value="2-IMINOBUTANOATE_2-IMINOPROPANOATE DEAMINASE"/>
    <property type="match status" value="1"/>
</dbReference>
<dbReference type="InterPro" id="IPR035959">
    <property type="entry name" value="RutC-like_sf"/>
</dbReference>
<protein>
    <submittedName>
        <fullName evidence="1">Endoribonuclease L-PSP</fullName>
    </submittedName>
</protein>
<dbReference type="EMBL" id="CP000859">
    <property type="protein sequence ID" value="ABW65990.1"/>
    <property type="molecule type" value="Genomic_DNA"/>
</dbReference>